<dbReference type="RefSeq" id="WP_232184062.1">
    <property type="nucleotide sequence ID" value="NZ_JAIOAP010000002.1"/>
</dbReference>
<protein>
    <submittedName>
        <fullName evidence="1">Uncharacterized protein</fullName>
    </submittedName>
</protein>
<dbReference type="Proteomes" id="UP001493487">
    <property type="component" value="Unassembled WGS sequence"/>
</dbReference>
<comment type="caution">
    <text evidence="1">The sequence shown here is derived from an EMBL/GenBank/DDBJ whole genome shotgun (WGS) entry which is preliminary data.</text>
</comment>
<dbReference type="EMBL" id="JASKHM010000002">
    <property type="protein sequence ID" value="MEQ4481496.1"/>
    <property type="molecule type" value="Genomic_DNA"/>
</dbReference>
<accession>A0ABV1KPE3</accession>
<sequence length="177" mass="20338">MPIVQWRHWSVLLAVGIMVLLLLSQLPAMEHGLQQRRQAVAVFQPAKVKWLTDDNLVDALSKLPLQDQLTKVGWDHAILTIDLLGTVPDEVWEDMGQLIIFSYAEMHNVRQLLIRVFKDKGEQRTLLMAAETRKNEWTDKELTELRLSDLMVDVNSNSKIRLSVSPSGRRWLANFAN</sequence>
<evidence type="ECO:0000313" key="1">
    <source>
        <dbReference type="EMBL" id="MEQ4481496.1"/>
    </source>
</evidence>
<reference evidence="1 2" key="1">
    <citation type="journal article" date="2023" name="Genome Announc.">
        <title>Pan-Genome Analyses of the Genus Cohnella and Proposal of the Novel Species Cohnella silvisoli sp. nov., Isolated from Forest Soil.</title>
        <authorList>
            <person name="Wang C."/>
            <person name="Mao L."/>
            <person name="Bao G."/>
            <person name="Zhu H."/>
        </authorList>
    </citation>
    <scope>NUCLEOTIDE SEQUENCE [LARGE SCALE GENOMIC DNA]</scope>
    <source>
        <strain evidence="1 2">NL03-T5-1</strain>
    </source>
</reference>
<proteinExistence type="predicted"/>
<gene>
    <name evidence="1" type="ORF">QJS35_03725</name>
</gene>
<organism evidence="1 2">
    <name type="scientific">Cohnella silvisoli</name>
    <dbReference type="NCBI Taxonomy" id="2873699"/>
    <lineage>
        <taxon>Bacteria</taxon>
        <taxon>Bacillati</taxon>
        <taxon>Bacillota</taxon>
        <taxon>Bacilli</taxon>
        <taxon>Bacillales</taxon>
        <taxon>Paenibacillaceae</taxon>
        <taxon>Cohnella</taxon>
    </lineage>
</organism>
<keyword evidence="2" id="KW-1185">Reference proteome</keyword>
<name>A0ABV1KPE3_9BACL</name>
<evidence type="ECO:0000313" key="2">
    <source>
        <dbReference type="Proteomes" id="UP001493487"/>
    </source>
</evidence>